<comment type="pathway">
    <text evidence="4">Amino-acid biosynthesis; D-alanine biosynthesis; D-alanine from L-alanine: step 1/1.</text>
</comment>
<dbReference type="Gene3D" id="3.20.20.10">
    <property type="entry name" value="Alanine racemase"/>
    <property type="match status" value="1"/>
</dbReference>
<evidence type="ECO:0000256" key="2">
    <source>
        <dbReference type="ARBA" id="ARBA00022898"/>
    </source>
</evidence>
<dbReference type="GO" id="GO:0005829">
    <property type="term" value="C:cytosol"/>
    <property type="evidence" value="ECO:0007669"/>
    <property type="project" value="TreeGrafter"/>
</dbReference>
<dbReference type="SUPFAM" id="SSF51419">
    <property type="entry name" value="PLP-binding barrel"/>
    <property type="match status" value="1"/>
</dbReference>
<dbReference type="STRING" id="525904.Tter_0934"/>
<dbReference type="InterPro" id="IPR001608">
    <property type="entry name" value="Ala_racemase_N"/>
</dbReference>
<evidence type="ECO:0000256" key="4">
    <source>
        <dbReference type="HAMAP-Rule" id="MF_01201"/>
    </source>
</evidence>
<dbReference type="CDD" id="cd00430">
    <property type="entry name" value="PLPDE_III_AR"/>
    <property type="match status" value="1"/>
</dbReference>
<evidence type="ECO:0000256" key="6">
    <source>
        <dbReference type="PIRSR" id="PIRSR600821-52"/>
    </source>
</evidence>
<evidence type="ECO:0000259" key="7">
    <source>
        <dbReference type="SMART" id="SM01005"/>
    </source>
</evidence>
<evidence type="ECO:0000256" key="5">
    <source>
        <dbReference type="PIRSR" id="PIRSR600821-50"/>
    </source>
</evidence>
<feature type="domain" description="Alanine racemase C-terminal" evidence="7">
    <location>
        <begin position="247"/>
        <end position="375"/>
    </location>
</feature>
<accession>D1CFZ5</accession>
<dbReference type="InterPro" id="IPR020622">
    <property type="entry name" value="Ala_racemase_pyridoxalP-BS"/>
</dbReference>
<dbReference type="PANTHER" id="PTHR30511:SF0">
    <property type="entry name" value="ALANINE RACEMASE, CATABOLIC-RELATED"/>
    <property type="match status" value="1"/>
</dbReference>
<dbReference type="GO" id="GO:0008784">
    <property type="term" value="F:alanine racemase activity"/>
    <property type="evidence" value="ECO:0007669"/>
    <property type="project" value="UniProtKB-UniRule"/>
</dbReference>
<dbReference type="GO" id="GO:0030632">
    <property type="term" value="P:D-alanine biosynthetic process"/>
    <property type="evidence" value="ECO:0007669"/>
    <property type="project" value="UniProtKB-UniRule"/>
</dbReference>
<dbReference type="EC" id="5.1.1.1" evidence="4"/>
<evidence type="ECO:0000313" key="8">
    <source>
        <dbReference type="EMBL" id="ACZ41851.1"/>
    </source>
</evidence>
<dbReference type="InterPro" id="IPR000821">
    <property type="entry name" value="Ala_racemase"/>
</dbReference>
<dbReference type="SMART" id="SM01005">
    <property type="entry name" value="Ala_racemase_C"/>
    <property type="match status" value="1"/>
</dbReference>
<dbReference type="AlphaFoldDB" id="D1CFZ5"/>
<feature type="active site" description="Proton acceptor; specific for D-alanine" evidence="4">
    <location>
        <position position="43"/>
    </location>
</feature>
<evidence type="ECO:0000256" key="3">
    <source>
        <dbReference type="ARBA" id="ARBA00023235"/>
    </source>
</evidence>
<dbReference type="SUPFAM" id="SSF50621">
    <property type="entry name" value="Alanine racemase C-terminal domain-like"/>
    <property type="match status" value="1"/>
</dbReference>
<dbReference type="UniPathway" id="UPA00042">
    <property type="reaction ID" value="UER00497"/>
</dbReference>
<evidence type="ECO:0000313" key="9">
    <source>
        <dbReference type="Proteomes" id="UP000000323"/>
    </source>
</evidence>
<proteinExistence type="inferred from homology"/>
<dbReference type="Pfam" id="PF00842">
    <property type="entry name" value="Ala_racemase_C"/>
    <property type="match status" value="1"/>
</dbReference>
<dbReference type="Proteomes" id="UP000000323">
    <property type="component" value="Chromosome 1"/>
</dbReference>
<comment type="catalytic activity">
    <reaction evidence="4">
        <text>L-alanine = D-alanine</text>
        <dbReference type="Rhea" id="RHEA:20249"/>
        <dbReference type="ChEBI" id="CHEBI:57416"/>
        <dbReference type="ChEBI" id="CHEBI:57972"/>
        <dbReference type="EC" id="5.1.1.1"/>
    </reaction>
</comment>
<keyword evidence="3 4" id="KW-0413">Isomerase</keyword>
<dbReference type="RefSeq" id="WP_012874886.1">
    <property type="nucleotide sequence ID" value="NC_013525.1"/>
</dbReference>
<dbReference type="HAMAP" id="MF_01201">
    <property type="entry name" value="Ala_racemase"/>
    <property type="match status" value="1"/>
</dbReference>
<keyword evidence="9" id="KW-1185">Reference proteome</keyword>
<keyword evidence="2 4" id="KW-0663">Pyridoxal phosphate</keyword>
<dbReference type="FunFam" id="3.20.20.10:FF:000002">
    <property type="entry name" value="Alanine racemase"/>
    <property type="match status" value="1"/>
</dbReference>
<dbReference type="PANTHER" id="PTHR30511">
    <property type="entry name" value="ALANINE RACEMASE"/>
    <property type="match status" value="1"/>
</dbReference>
<dbReference type="Pfam" id="PF01168">
    <property type="entry name" value="Ala_racemase_N"/>
    <property type="match status" value="1"/>
</dbReference>
<feature type="modified residue" description="N6-(pyridoxal phosphate)lysine" evidence="4 5">
    <location>
        <position position="43"/>
    </location>
</feature>
<name>D1CFZ5_THET1</name>
<dbReference type="InterPro" id="IPR029066">
    <property type="entry name" value="PLP-binding_barrel"/>
</dbReference>
<dbReference type="KEGG" id="ttr:Tter_0934"/>
<gene>
    <name evidence="8" type="ordered locus">Tter_0934</name>
</gene>
<dbReference type="InterPro" id="IPR011079">
    <property type="entry name" value="Ala_racemase_C"/>
</dbReference>
<dbReference type="NCBIfam" id="TIGR00492">
    <property type="entry name" value="alr"/>
    <property type="match status" value="1"/>
</dbReference>
<feature type="binding site" evidence="4 6">
    <location>
        <position position="141"/>
    </location>
    <ligand>
        <name>substrate</name>
    </ligand>
</feature>
<dbReference type="HOGENOM" id="CLU_028393_2_2_0"/>
<evidence type="ECO:0000256" key="1">
    <source>
        <dbReference type="ARBA" id="ARBA00001933"/>
    </source>
</evidence>
<comment type="similarity">
    <text evidence="4">Belongs to the alanine racemase family.</text>
</comment>
<dbReference type="Gene3D" id="2.40.37.10">
    <property type="entry name" value="Lyase, Ornithine Decarboxylase, Chain A, domain 1"/>
    <property type="match status" value="1"/>
</dbReference>
<sequence>MLAERVKVATGPTWVEVDLNAIRHNLRLYLDKCPGSKVIAVVKGDAYGHGIIEISKTVLDAGAWGLGVARVSEGLLLRSSGIDAPIIVLGYSSEQEIKQAVASDLAISVSTEKMLDWILATAREVGRIPRIHLEVDTGMRRLGVKFEDAAQIVHYIHGTNSVYLEGIFTHFASADDPEGFLFKRQLSMFQDLIHLIRERGEVPPIVHAANSAAALYAPESHFDAVRIGIGLYGVQPLQFKTYPLRPAMALRSVVARVLDVHAGEGVSYGHTYVAKESHRAAVIPCGYADGYPRILSNKGEVIVSGIRCPVIGRVCMDNLIVKLPEGVDARVGDAVTLIGSQGSEAVDAGYLARLAGTIPYEILCGIGRRPEKIYIN</sequence>
<comment type="function">
    <text evidence="4">Catalyzes the interconversion of L-alanine and D-alanine. May also act on other amino acids.</text>
</comment>
<dbReference type="EMBL" id="CP001825">
    <property type="protein sequence ID" value="ACZ41851.1"/>
    <property type="molecule type" value="Genomic_DNA"/>
</dbReference>
<protein>
    <recommendedName>
        <fullName evidence="4">Alanine racemase</fullName>
        <ecNumber evidence="4">5.1.1.1</ecNumber>
    </recommendedName>
</protein>
<dbReference type="GO" id="GO:0009252">
    <property type="term" value="P:peptidoglycan biosynthetic process"/>
    <property type="evidence" value="ECO:0007669"/>
    <property type="project" value="TreeGrafter"/>
</dbReference>
<dbReference type="InterPro" id="IPR009006">
    <property type="entry name" value="Ala_racemase/Decarboxylase_C"/>
</dbReference>
<dbReference type="eggNOG" id="COG0787">
    <property type="taxonomic scope" value="Bacteria"/>
</dbReference>
<dbReference type="GO" id="GO:0030170">
    <property type="term" value="F:pyridoxal phosphate binding"/>
    <property type="evidence" value="ECO:0007669"/>
    <property type="project" value="UniProtKB-UniRule"/>
</dbReference>
<dbReference type="OrthoDB" id="9813814at2"/>
<feature type="binding site" evidence="4 6">
    <location>
        <position position="316"/>
    </location>
    <ligand>
        <name>substrate</name>
    </ligand>
</feature>
<organism evidence="8 9">
    <name type="scientific">Thermobaculum terrenum (strain ATCC BAA-798 / CCMEE 7001 / YNP1)</name>
    <dbReference type="NCBI Taxonomy" id="525904"/>
    <lineage>
        <taxon>Bacteria</taxon>
        <taxon>Bacillati</taxon>
        <taxon>Chloroflexota</taxon>
        <taxon>Chloroflexia</taxon>
        <taxon>Candidatus Thermobaculales</taxon>
        <taxon>Candidatus Thermobaculaceae</taxon>
        <taxon>Thermobaculum</taxon>
    </lineage>
</organism>
<reference evidence="9" key="1">
    <citation type="journal article" date="2010" name="Stand. Genomic Sci.">
        <title>Complete genome sequence of 'Thermobaculum terrenum' type strain (YNP1).</title>
        <authorList>
            <person name="Kiss H."/>
            <person name="Cleland D."/>
            <person name="Lapidus A."/>
            <person name="Lucas S."/>
            <person name="Glavina Del Rio T."/>
            <person name="Nolan M."/>
            <person name="Tice H."/>
            <person name="Han C."/>
            <person name="Goodwin L."/>
            <person name="Pitluck S."/>
            <person name="Liolios K."/>
            <person name="Ivanova N."/>
            <person name="Mavromatis K."/>
            <person name="Ovchinnikova G."/>
            <person name="Pati A."/>
            <person name="Chen A."/>
            <person name="Palaniappan K."/>
            <person name="Land M."/>
            <person name="Hauser L."/>
            <person name="Chang Y."/>
            <person name="Jeffries C."/>
            <person name="Lu M."/>
            <person name="Brettin T."/>
            <person name="Detter J."/>
            <person name="Goker M."/>
            <person name="Tindall B."/>
            <person name="Beck B."/>
            <person name="McDermott T."/>
            <person name="Woyke T."/>
            <person name="Bristow J."/>
            <person name="Eisen J."/>
            <person name="Markowitz V."/>
            <person name="Hugenholtz P."/>
            <person name="Kyrpides N."/>
            <person name="Klenk H."/>
            <person name="Cheng J."/>
        </authorList>
    </citation>
    <scope>NUCLEOTIDE SEQUENCE [LARGE SCALE GENOMIC DNA]</scope>
    <source>
        <strain evidence="9">ATCC BAA-798 / YNP1</strain>
    </source>
</reference>
<dbReference type="PROSITE" id="PS00395">
    <property type="entry name" value="ALANINE_RACEMASE"/>
    <property type="match status" value="1"/>
</dbReference>
<dbReference type="PRINTS" id="PR00992">
    <property type="entry name" value="ALARACEMASE"/>
</dbReference>
<comment type="cofactor">
    <cofactor evidence="1 4 5">
        <name>pyridoxal 5'-phosphate</name>
        <dbReference type="ChEBI" id="CHEBI:597326"/>
    </cofactor>
</comment>
<feature type="active site" description="Proton acceptor; specific for L-alanine" evidence="4">
    <location>
        <position position="268"/>
    </location>
</feature>